<dbReference type="InterPro" id="IPR001789">
    <property type="entry name" value="Sig_transdc_resp-reg_receiver"/>
</dbReference>
<evidence type="ECO:0000313" key="7">
    <source>
        <dbReference type="EMBL" id="GAI04730.1"/>
    </source>
</evidence>
<reference evidence="7" key="1">
    <citation type="journal article" date="2014" name="Front. Microbiol.">
        <title>High frequency of phylogenetically diverse reductive dehalogenase-homologous genes in deep subseafloor sedimentary metagenomes.</title>
        <authorList>
            <person name="Kawai M."/>
            <person name="Futagami T."/>
            <person name="Toyoda A."/>
            <person name="Takaki Y."/>
            <person name="Nishi S."/>
            <person name="Hori S."/>
            <person name="Arai W."/>
            <person name="Tsubouchi T."/>
            <person name="Morono Y."/>
            <person name="Uchiyama I."/>
            <person name="Ito T."/>
            <person name="Fujiyama A."/>
            <person name="Inagaki F."/>
            <person name="Takami H."/>
        </authorList>
    </citation>
    <scope>NUCLEOTIDE SEQUENCE</scope>
    <source>
        <strain evidence="7">Expedition CK06-06</strain>
    </source>
</reference>
<dbReference type="SMART" id="SM00448">
    <property type="entry name" value="REC"/>
    <property type="match status" value="1"/>
</dbReference>
<dbReference type="GO" id="GO:0000160">
    <property type="term" value="P:phosphorelay signal transduction system"/>
    <property type="evidence" value="ECO:0007669"/>
    <property type="project" value="UniProtKB-KW"/>
</dbReference>
<dbReference type="InterPro" id="IPR011006">
    <property type="entry name" value="CheY-like_superfamily"/>
</dbReference>
<dbReference type="FunFam" id="3.40.50.2300:FF:000001">
    <property type="entry name" value="DNA-binding response regulator PhoB"/>
    <property type="match status" value="1"/>
</dbReference>
<evidence type="ECO:0000259" key="6">
    <source>
        <dbReference type="PROSITE" id="PS50110"/>
    </source>
</evidence>
<dbReference type="PANTHER" id="PTHR44591">
    <property type="entry name" value="STRESS RESPONSE REGULATOR PROTEIN 1"/>
    <property type="match status" value="1"/>
</dbReference>
<evidence type="ECO:0000256" key="2">
    <source>
        <dbReference type="ARBA" id="ARBA00023012"/>
    </source>
</evidence>
<accession>X1LQQ3</accession>
<sequence length="132" mass="14896">MERKAKILIVDDDPDFVVATKVVLESKPYEVIVAYDGDEGLKKVREERPDLIILDVIMPMKDGFMVCQQLKRDPQLSSIPVLMLTAFSEKFGETSLSLSQGLTLEAEDFIDKPVTPAELLLRVERLLKKVGF</sequence>
<protein>
    <recommendedName>
        <fullName evidence="6">Response regulatory domain-containing protein</fullName>
    </recommendedName>
</protein>
<gene>
    <name evidence="7" type="ORF">S06H3_21314</name>
</gene>
<dbReference type="Gene3D" id="3.40.50.2300">
    <property type="match status" value="1"/>
</dbReference>
<keyword evidence="3" id="KW-0805">Transcription regulation</keyword>
<dbReference type="AlphaFoldDB" id="X1LQQ3"/>
<dbReference type="Pfam" id="PF00072">
    <property type="entry name" value="Response_reg"/>
    <property type="match status" value="1"/>
</dbReference>
<dbReference type="PANTHER" id="PTHR44591:SF3">
    <property type="entry name" value="RESPONSE REGULATORY DOMAIN-CONTAINING PROTEIN"/>
    <property type="match status" value="1"/>
</dbReference>
<dbReference type="PROSITE" id="PS50110">
    <property type="entry name" value="RESPONSE_REGULATORY"/>
    <property type="match status" value="1"/>
</dbReference>
<organism evidence="7">
    <name type="scientific">marine sediment metagenome</name>
    <dbReference type="NCBI Taxonomy" id="412755"/>
    <lineage>
        <taxon>unclassified sequences</taxon>
        <taxon>metagenomes</taxon>
        <taxon>ecological metagenomes</taxon>
    </lineage>
</organism>
<dbReference type="SUPFAM" id="SSF52172">
    <property type="entry name" value="CheY-like"/>
    <property type="match status" value="1"/>
</dbReference>
<keyword evidence="1" id="KW-0597">Phosphoprotein</keyword>
<dbReference type="GO" id="GO:0003677">
    <property type="term" value="F:DNA binding"/>
    <property type="evidence" value="ECO:0007669"/>
    <property type="project" value="UniProtKB-KW"/>
</dbReference>
<comment type="caution">
    <text evidence="7">The sequence shown here is derived from an EMBL/GenBank/DDBJ whole genome shotgun (WGS) entry which is preliminary data.</text>
</comment>
<keyword evidence="4" id="KW-0238">DNA-binding</keyword>
<dbReference type="EMBL" id="BARV01011177">
    <property type="protein sequence ID" value="GAI04730.1"/>
    <property type="molecule type" value="Genomic_DNA"/>
</dbReference>
<keyword evidence="5" id="KW-0804">Transcription</keyword>
<evidence type="ECO:0000256" key="4">
    <source>
        <dbReference type="ARBA" id="ARBA00023125"/>
    </source>
</evidence>
<keyword evidence="2" id="KW-0902">Two-component regulatory system</keyword>
<name>X1LQQ3_9ZZZZ</name>
<evidence type="ECO:0000256" key="1">
    <source>
        <dbReference type="ARBA" id="ARBA00022553"/>
    </source>
</evidence>
<feature type="domain" description="Response regulatory" evidence="6">
    <location>
        <begin position="6"/>
        <end position="127"/>
    </location>
</feature>
<evidence type="ECO:0000256" key="5">
    <source>
        <dbReference type="ARBA" id="ARBA00023163"/>
    </source>
</evidence>
<evidence type="ECO:0000256" key="3">
    <source>
        <dbReference type="ARBA" id="ARBA00023015"/>
    </source>
</evidence>
<dbReference type="InterPro" id="IPR050595">
    <property type="entry name" value="Bact_response_regulator"/>
</dbReference>
<proteinExistence type="predicted"/>